<proteinExistence type="predicted"/>
<dbReference type="Proteomes" id="UP001234297">
    <property type="component" value="Chromosome 2"/>
</dbReference>
<organism evidence="1 2">
    <name type="scientific">Persea americana</name>
    <name type="common">Avocado</name>
    <dbReference type="NCBI Taxonomy" id="3435"/>
    <lineage>
        <taxon>Eukaryota</taxon>
        <taxon>Viridiplantae</taxon>
        <taxon>Streptophyta</taxon>
        <taxon>Embryophyta</taxon>
        <taxon>Tracheophyta</taxon>
        <taxon>Spermatophyta</taxon>
        <taxon>Magnoliopsida</taxon>
        <taxon>Magnoliidae</taxon>
        <taxon>Laurales</taxon>
        <taxon>Lauraceae</taxon>
        <taxon>Persea</taxon>
    </lineage>
</organism>
<protein>
    <submittedName>
        <fullName evidence="1">Uncharacterized protein</fullName>
    </submittedName>
</protein>
<reference evidence="1 2" key="1">
    <citation type="journal article" date="2022" name="Hortic Res">
        <title>A haplotype resolved chromosomal level avocado genome allows analysis of novel avocado genes.</title>
        <authorList>
            <person name="Nath O."/>
            <person name="Fletcher S.J."/>
            <person name="Hayward A."/>
            <person name="Shaw L.M."/>
            <person name="Masouleh A.K."/>
            <person name="Furtado A."/>
            <person name="Henry R.J."/>
            <person name="Mitter N."/>
        </authorList>
    </citation>
    <scope>NUCLEOTIDE SEQUENCE [LARGE SCALE GENOMIC DNA]</scope>
    <source>
        <strain evidence="2">cv. Hass</strain>
    </source>
</reference>
<name>A0ACC2MFN8_PERAE</name>
<evidence type="ECO:0000313" key="2">
    <source>
        <dbReference type="Proteomes" id="UP001234297"/>
    </source>
</evidence>
<dbReference type="EMBL" id="CM056810">
    <property type="protein sequence ID" value="KAJ8644515.1"/>
    <property type="molecule type" value="Genomic_DNA"/>
</dbReference>
<accession>A0ACC2MFN8</accession>
<sequence>MKAVNSEEKPITSMANDVTLRLGEWSGLCNFIVVPLDDFTVILGIDFLIKENVAIMPLLEGISIGDEYCPCFISKIKELESV</sequence>
<evidence type="ECO:0000313" key="1">
    <source>
        <dbReference type="EMBL" id="KAJ8644515.1"/>
    </source>
</evidence>
<gene>
    <name evidence="1" type="ORF">MRB53_006263</name>
</gene>
<comment type="caution">
    <text evidence="1">The sequence shown here is derived from an EMBL/GenBank/DDBJ whole genome shotgun (WGS) entry which is preliminary data.</text>
</comment>
<keyword evidence="2" id="KW-1185">Reference proteome</keyword>